<feature type="transmembrane region" description="Helical" evidence="1">
    <location>
        <begin position="588"/>
        <end position="607"/>
    </location>
</feature>
<dbReference type="PANTHER" id="PTHR46890">
    <property type="entry name" value="NON-LTR RETROLELEMENT REVERSE TRANSCRIPTASE-LIKE PROTEIN-RELATED"/>
    <property type="match status" value="1"/>
</dbReference>
<gene>
    <name evidence="2" type="ORF">ZIOFF_016018</name>
</gene>
<evidence type="ECO:0000313" key="2">
    <source>
        <dbReference type="EMBL" id="KAG6526043.1"/>
    </source>
</evidence>
<comment type="caution">
    <text evidence="2">The sequence shown here is derived from an EMBL/GenBank/DDBJ whole genome shotgun (WGS) entry which is preliminary data.</text>
</comment>
<evidence type="ECO:0000256" key="1">
    <source>
        <dbReference type="SAM" id="Phobius"/>
    </source>
</evidence>
<sequence length="694" mass="77922">MEMAAKEDNEGGNRFQPLCALEEVEQCTMQEDAKLNRDEVIISTDGIAQERNKNRSFDGKTSSEQMREEVLVIGDLVEILDSNSDLNVAGGHQSQKDMNLIEDSGLLCVGSEQTVAGQNEKVKNSIRAEVFTVKKAGSVSEHRELLKLELLAVPTLSVKDAESPTAFVSSTGKCLAVCQLNQMADNVEQSGGSSSFRDAGWKCCMLVTVVSTKSTRIERNVLWGKLLDIQPDVDDFWLVGGDFNVIMSILQEFFLNVFGNIHDKVKQAEEEFSIAEKSFDLDLIEVILDMCEDSAAGPDDFLVAFYVACWEIIKEDVYQAVLDFFREGHLPKGMELNHKLNYHVRGGNLILKLDMTKAYDRCVDACWFSVRINGHLSDFFQAKRGLRQGDPISPLLFIIVAEFLWILNALVSNFIDEQGWNLVKLWEALPYVIVKEIGELPIFMNEPDTLVWRPSKDGQFSLKPVRNFIMFESWMVGVGWSHQGNVHELLGIHAEIKSINIVTMVKWQKPEVGVYKLNTDGCSNSNPGPSSYGFIVRASNGLVIRAMQGSIGMETNVSFFSYCEALVEWSFWCFAGWRFPKCEGSAGYWYFLVLKGFLLELMTELGMFSGASVRVLQDLCDLVASLCCGLVVIVKGFLGPGIQTFLCNGVVQFGLEKLFLLFGGGFLFLVIRKCSFKYPEAMICFDQKLMRFYW</sequence>
<dbReference type="EMBL" id="JACMSC010000004">
    <property type="protein sequence ID" value="KAG6526043.1"/>
    <property type="molecule type" value="Genomic_DNA"/>
</dbReference>
<keyword evidence="3" id="KW-1185">Reference proteome</keyword>
<name>A0A8J5HF13_ZINOF</name>
<organism evidence="2 3">
    <name type="scientific">Zingiber officinale</name>
    <name type="common">Ginger</name>
    <name type="synonym">Amomum zingiber</name>
    <dbReference type="NCBI Taxonomy" id="94328"/>
    <lineage>
        <taxon>Eukaryota</taxon>
        <taxon>Viridiplantae</taxon>
        <taxon>Streptophyta</taxon>
        <taxon>Embryophyta</taxon>
        <taxon>Tracheophyta</taxon>
        <taxon>Spermatophyta</taxon>
        <taxon>Magnoliopsida</taxon>
        <taxon>Liliopsida</taxon>
        <taxon>Zingiberales</taxon>
        <taxon>Zingiberaceae</taxon>
        <taxon>Zingiber</taxon>
    </lineage>
</organism>
<dbReference type="AlphaFoldDB" id="A0A8J5HF13"/>
<reference evidence="2 3" key="1">
    <citation type="submission" date="2020-08" db="EMBL/GenBank/DDBJ databases">
        <title>Plant Genome Project.</title>
        <authorList>
            <person name="Zhang R.-G."/>
        </authorList>
    </citation>
    <scope>NUCLEOTIDE SEQUENCE [LARGE SCALE GENOMIC DNA]</scope>
    <source>
        <tissue evidence="2">Rhizome</tissue>
    </source>
</reference>
<keyword evidence="1" id="KW-1133">Transmembrane helix</keyword>
<protein>
    <recommendedName>
        <fullName evidence="4">Reverse transcriptase domain-containing protein</fullName>
    </recommendedName>
</protein>
<dbReference type="InterPro" id="IPR052343">
    <property type="entry name" value="Retrotransposon-Effector_Assoc"/>
</dbReference>
<keyword evidence="1" id="KW-0812">Transmembrane</keyword>
<feature type="transmembrane region" description="Helical" evidence="1">
    <location>
        <begin position="650"/>
        <end position="671"/>
    </location>
</feature>
<dbReference type="Proteomes" id="UP000734854">
    <property type="component" value="Unassembled WGS sequence"/>
</dbReference>
<dbReference type="PANTHER" id="PTHR46890:SF1">
    <property type="entry name" value="REVERSE TRANSCRIPTASE DOMAIN-CONTAINING PROTEIN"/>
    <property type="match status" value="1"/>
</dbReference>
<keyword evidence="1" id="KW-0472">Membrane</keyword>
<evidence type="ECO:0008006" key="4">
    <source>
        <dbReference type="Google" id="ProtNLM"/>
    </source>
</evidence>
<evidence type="ECO:0000313" key="3">
    <source>
        <dbReference type="Proteomes" id="UP000734854"/>
    </source>
</evidence>
<feature type="transmembrane region" description="Helical" evidence="1">
    <location>
        <begin position="619"/>
        <end position="638"/>
    </location>
</feature>
<accession>A0A8J5HF13</accession>
<proteinExistence type="predicted"/>